<protein>
    <submittedName>
        <fullName evidence="1">Uncharacterized protein</fullName>
    </submittedName>
</protein>
<comment type="caution">
    <text evidence="1">The sequence shown here is derived from an EMBL/GenBank/DDBJ whole genome shotgun (WGS) entry which is preliminary data.</text>
</comment>
<accession>A0ACC2JXS3</accession>
<name>A0ACC2JXS3_9PEZI</name>
<reference evidence="1" key="1">
    <citation type="submission" date="2022-12" db="EMBL/GenBank/DDBJ databases">
        <title>Genome Sequence of Lasiodiplodia mahajangana.</title>
        <authorList>
            <person name="Buettner E."/>
        </authorList>
    </citation>
    <scope>NUCLEOTIDE SEQUENCE</scope>
    <source>
        <strain evidence="1">VT137</strain>
    </source>
</reference>
<proteinExistence type="predicted"/>
<sequence length="646" mass="71736">MRRSLRKAQQKSSGASDGSLNEPSEINKRKALTPSRSSNLRKRTAAVAQTRNDASNSDEGDDYQASDRDTAKKRRKTVSGSKNGQKNGSSHVLEQVFRVDRPPSNSISPCQLPQRIHNISYHRPLLLDSRKGRADLLEWFDAVSSQRSMPWRKPWIDPLENADDPVLLRQKLERRAYEVWISEIMLQQTRVAVVIDYWNRWMEKWPTIHKLAAAEPDDVLAAWRGLGYYSRATRIHDASKLVCGDSVMKGLLPCAVDELVAKVPGVGRYTAGAISAIVFGKAAPMVDGNVLRVLSRQLGLLGNVKTEKSVIDLLWTAADSLVKAVAEDSGEGEIPSPGEEQISNRPGRWGQALMELGSTICTPKPDCEACPITASCRAYGEGLEVASKRGLAPKSIYTDSSPGPALDIEDSCNFCKPFAEVAHSTDDKEVEGVPISKKNASRGKARPRVQRQATLSAFFTQSSEPKEAIVSTPKEITPAGLAVIVDHARNFPVKIVKKAVKEQETLVCAMRRSDGRYLIHRRPQKGLLAGLWEFPSWIVPEDHETTATAYERAAKLHASTVLDPTFITKSSTHPKLKYIRKLGSVPWLFSHLKLTMHVFLFDLKSSDDEFTTLPNDDDRWSSSVEEESMGTGMRKCWELVREVNGD</sequence>
<dbReference type="Proteomes" id="UP001153332">
    <property type="component" value="Unassembled WGS sequence"/>
</dbReference>
<evidence type="ECO:0000313" key="2">
    <source>
        <dbReference type="Proteomes" id="UP001153332"/>
    </source>
</evidence>
<organism evidence="1 2">
    <name type="scientific">Lasiodiplodia mahajangana</name>
    <dbReference type="NCBI Taxonomy" id="1108764"/>
    <lineage>
        <taxon>Eukaryota</taxon>
        <taxon>Fungi</taxon>
        <taxon>Dikarya</taxon>
        <taxon>Ascomycota</taxon>
        <taxon>Pezizomycotina</taxon>
        <taxon>Dothideomycetes</taxon>
        <taxon>Dothideomycetes incertae sedis</taxon>
        <taxon>Botryosphaeriales</taxon>
        <taxon>Botryosphaeriaceae</taxon>
        <taxon>Lasiodiplodia</taxon>
    </lineage>
</organism>
<evidence type="ECO:0000313" key="1">
    <source>
        <dbReference type="EMBL" id="KAJ8132262.1"/>
    </source>
</evidence>
<dbReference type="EMBL" id="JAPUUL010000157">
    <property type="protein sequence ID" value="KAJ8132262.1"/>
    <property type="molecule type" value="Genomic_DNA"/>
</dbReference>
<keyword evidence="2" id="KW-1185">Reference proteome</keyword>
<gene>
    <name evidence="1" type="ORF">O1611_g1361</name>
</gene>